<keyword evidence="1" id="KW-1133">Transmembrane helix</keyword>
<reference evidence="2 3" key="4">
    <citation type="journal article" date="2011" name="BMC Genomics">
        <title>RNA-Seq improves annotation of protein-coding genes in the cucumber genome.</title>
        <authorList>
            <person name="Li Z."/>
            <person name="Zhang Z."/>
            <person name="Yan P."/>
            <person name="Huang S."/>
            <person name="Fei Z."/>
            <person name="Lin K."/>
        </authorList>
    </citation>
    <scope>NUCLEOTIDE SEQUENCE [LARGE SCALE GENOMIC DNA]</scope>
    <source>
        <strain evidence="3">cv. 9930</strain>
    </source>
</reference>
<evidence type="ECO:0000313" key="2">
    <source>
        <dbReference type="EMBL" id="KGN54605.1"/>
    </source>
</evidence>
<feature type="transmembrane region" description="Helical" evidence="1">
    <location>
        <begin position="12"/>
        <end position="30"/>
    </location>
</feature>
<dbReference type="AlphaFoldDB" id="A0A0A0KY92"/>
<keyword evidence="3" id="KW-1185">Reference proteome</keyword>
<reference evidence="2 3" key="3">
    <citation type="journal article" date="2010" name="BMC Genomics">
        <title>Transcriptome sequencing and comparative analysis of cucumber flowers with different sex types.</title>
        <authorList>
            <person name="Guo S."/>
            <person name="Zheng Y."/>
            <person name="Joung J.G."/>
            <person name="Liu S."/>
            <person name="Zhang Z."/>
            <person name="Crasta O.R."/>
            <person name="Sobral B.W."/>
            <person name="Xu Y."/>
            <person name="Huang S."/>
            <person name="Fei Z."/>
        </authorList>
    </citation>
    <scope>NUCLEOTIDE SEQUENCE [LARGE SCALE GENOMIC DNA]</scope>
    <source>
        <strain evidence="3">cv. 9930</strain>
    </source>
</reference>
<protein>
    <submittedName>
        <fullName evidence="2">Uncharacterized protein</fullName>
    </submittedName>
</protein>
<dbReference type="Gramene" id="KGN54605">
    <property type="protein sequence ID" value="KGN54605"/>
    <property type="gene ID" value="Csa_4G377190"/>
</dbReference>
<accession>A0A0A0KY92</accession>
<proteinExistence type="predicted"/>
<sequence length="112" mass="12868">MDHVCRRVPFFACYKISSINLLFFIFQFPLRSRRLSHGGPIITNSIPILYQTIIQSPFSPKLLPTPDFSFFSYSQPYSYCILLTRIAFITHPDSFSLPFLPFSIATLKGSSH</sequence>
<dbReference type="EMBL" id="CM002925">
    <property type="protein sequence ID" value="KGN54605.1"/>
    <property type="molecule type" value="Genomic_DNA"/>
</dbReference>
<name>A0A0A0KY92_CUCSA</name>
<keyword evidence="1" id="KW-0812">Transmembrane</keyword>
<reference evidence="2 3" key="1">
    <citation type="journal article" date="2009" name="Nat. Genet.">
        <title>The genome of the cucumber, Cucumis sativus L.</title>
        <authorList>
            <person name="Huang S."/>
            <person name="Li R."/>
            <person name="Zhang Z."/>
            <person name="Li L."/>
            <person name="Gu X."/>
            <person name="Fan W."/>
            <person name="Lucas W.J."/>
            <person name="Wang X."/>
            <person name="Xie B."/>
            <person name="Ni P."/>
            <person name="Ren Y."/>
            <person name="Zhu H."/>
            <person name="Li J."/>
            <person name="Lin K."/>
            <person name="Jin W."/>
            <person name="Fei Z."/>
            <person name="Li G."/>
            <person name="Staub J."/>
            <person name="Kilian A."/>
            <person name="van der Vossen E.A."/>
            <person name="Wu Y."/>
            <person name="Guo J."/>
            <person name="He J."/>
            <person name="Jia Z."/>
            <person name="Ren Y."/>
            <person name="Tian G."/>
            <person name="Lu Y."/>
            <person name="Ruan J."/>
            <person name="Qian W."/>
            <person name="Wang M."/>
            <person name="Huang Q."/>
            <person name="Li B."/>
            <person name="Xuan Z."/>
            <person name="Cao J."/>
            <person name="Asan"/>
            <person name="Wu Z."/>
            <person name="Zhang J."/>
            <person name="Cai Q."/>
            <person name="Bai Y."/>
            <person name="Zhao B."/>
            <person name="Han Y."/>
            <person name="Li Y."/>
            <person name="Li X."/>
            <person name="Wang S."/>
            <person name="Shi Q."/>
            <person name="Liu S."/>
            <person name="Cho W.K."/>
            <person name="Kim J.Y."/>
            <person name="Xu Y."/>
            <person name="Heller-Uszynska K."/>
            <person name="Miao H."/>
            <person name="Cheng Z."/>
            <person name="Zhang S."/>
            <person name="Wu J."/>
            <person name="Yang Y."/>
            <person name="Kang H."/>
            <person name="Li M."/>
            <person name="Liang H."/>
            <person name="Ren X."/>
            <person name="Shi Z."/>
            <person name="Wen M."/>
            <person name="Jian M."/>
            <person name="Yang H."/>
            <person name="Zhang G."/>
            <person name="Yang Z."/>
            <person name="Chen R."/>
            <person name="Liu S."/>
            <person name="Li J."/>
            <person name="Ma L."/>
            <person name="Liu H."/>
            <person name="Zhou Y."/>
            <person name="Zhao J."/>
            <person name="Fang X."/>
            <person name="Li G."/>
            <person name="Fang L."/>
            <person name="Li Y."/>
            <person name="Liu D."/>
            <person name="Zheng H."/>
            <person name="Zhang Y."/>
            <person name="Qin N."/>
            <person name="Li Z."/>
            <person name="Yang G."/>
            <person name="Yang S."/>
            <person name="Bolund L."/>
            <person name="Kristiansen K."/>
            <person name="Zheng H."/>
            <person name="Li S."/>
            <person name="Zhang X."/>
            <person name="Yang H."/>
            <person name="Wang J."/>
            <person name="Sun R."/>
            <person name="Zhang B."/>
            <person name="Jiang S."/>
            <person name="Wang J."/>
            <person name="Du Y."/>
            <person name="Li S."/>
        </authorList>
    </citation>
    <scope>NUCLEOTIDE SEQUENCE [LARGE SCALE GENOMIC DNA]</scope>
    <source>
        <strain evidence="3">cv. 9930</strain>
    </source>
</reference>
<organism evidence="2 3">
    <name type="scientific">Cucumis sativus</name>
    <name type="common">Cucumber</name>
    <dbReference type="NCBI Taxonomy" id="3659"/>
    <lineage>
        <taxon>Eukaryota</taxon>
        <taxon>Viridiplantae</taxon>
        <taxon>Streptophyta</taxon>
        <taxon>Embryophyta</taxon>
        <taxon>Tracheophyta</taxon>
        <taxon>Spermatophyta</taxon>
        <taxon>Magnoliopsida</taxon>
        <taxon>eudicotyledons</taxon>
        <taxon>Gunneridae</taxon>
        <taxon>Pentapetalae</taxon>
        <taxon>rosids</taxon>
        <taxon>fabids</taxon>
        <taxon>Cucurbitales</taxon>
        <taxon>Cucurbitaceae</taxon>
        <taxon>Benincaseae</taxon>
        <taxon>Cucumis</taxon>
    </lineage>
</organism>
<keyword evidence="1" id="KW-0472">Membrane</keyword>
<dbReference type="Proteomes" id="UP000029981">
    <property type="component" value="Chromosome 4"/>
</dbReference>
<gene>
    <name evidence="2" type="ORF">Csa_4G377190</name>
</gene>
<evidence type="ECO:0000313" key="3">
    <source>
        <dbReference type="Proteomes" id="UP000029981"/>
    </source>
</evidence>
<reference evidence="2 3" key="2">
    <citation type="journal article" date="2009" name="PLoS ONE">
        <title>An integrated genetic and cytogenetic map of the cucumber genome.</title>
        <authorList>
            <person name="Ren Y."/>
            <person name="Zhang Z."/>
            <person name="Liu J."/>
            <person name="Staub J.E."/>
            <person name="Han Y."/>
            <person name="Cheng Z."/>
            <person name="Li X."/>
            <person name="Lu J."/>
            <person name="Miao H."/>
            <person name="Kang H."/>
            <person name="Xie B."/>
            <person name="Gu X."/>
            <person name="Wang X."/>
            <person name="Du Y."/>
            <person name="Jin W."/>
            <person name="Huang S."/>
        </authorList>
    </citation>
    <scope>NUCLEOTIDE SEQUENCE [LARGE SCALE GENOMIC DNA]</scope>
    <source>
        <strain evidence="3">cv. 9930</strain>
    </source>
</reference>
<evidence type="ECO:0000256" key="1">
    <source>
        <dbReference type="SAM" id="Phobius"/>
    </source>
</evidence>